<dbReference type="PANTHER" id="PTHR23133:SF2">
    <property type="entry name" value="IMIDAZOLEGLYCEROL-PHOSPHATE DEHYDRATASE"/>
    <property type="match status" value="1"/>
</dbReference>
<dbReference type="Pfam" id="PF00475">
    <property type="entry name" value="IGPD"/>
    <property type="match status" value="1"/>
</dbReference>
<dbReference type="EMBL" id="QUAJ01000030">
    <property type="protein sequence ID" value="REI39859.1"/>
    <property type="molecule type" value="Genomic_DNA"/>
</dbReference>
<dbReference type="SUPFAM" id="SSF54211">
    <property type="entry name" value="Ribosomal protein S5 domain 2-like"/>
    <property type="match status" value="2"/>
</dbReference>
<reference evidence="7 8" key="1">
    <citation type="submission" date="2018-08" db="EMBL/GenBank/DDBJ databases">
        <title>Draft genome sequence of Psychrilyobacter sp. strain SD5 isolated from Black Sea water.</title>
        <authorList>
            <person name="Yadav S."/>
            <person name="Villanueva L."/>
            <person name="Damste J.S.S."/>
        </authorList>
    </citation>
    <scope>NUCLEOTIDE SEQUENCE [LARGE SCALE GENOMIC DNA]</scope>
    <source>
        <strain evidence="7 8">SD5</strain>
    </source>
</reference>
<sequence length="194" mass="22053">MRKSSIKRKTKETEIDLELNLDGSGKYEISTGIGFFDHMMELFTRHGLFDIKLKVKGDTYIDCHHSVEDAGIVLGRAFREALGEMKGIRRYGNFYLPMDETLTLAAIDISGRAYLHMDPIPDKRVGDMESEMVKEFFWAFVRNAQITLHIKLIHGDNTHHIIESIFKGVARALDQAVTIDERIKGEIPSTKGVI</sequence>
<evidence type="ECO:0000256" key="2">
    <source>
        <dbReference type="ARBA" id="ARBA00022605"/>
    </source>
</evidence>
<comment type="catalytic activity">
    <reaction evidence="5 6">
        <text>D-erythro-1-(imidazol-4-yl)glycerol 3-phosphate = 3-(imidazol-4-yl)-2-oxopropyl phosphate + H2O</text>
        <dbReference type="Rhea" id="RHEA:11040"/>
        <dbReference type="ChEBI" id="CHEBI:15377"/>
        <dbReference type="ChEBI" id="CHEBI:57766"/>
        <dbReference type="ChEBI" id="CHEBI:58278"/>
        <dbReference type="EC" id="4.2.1.19"/>
    </reaction>
</comment>
<dbReference type="InterPro" id="IPR038494">
    <property type="entry name" value="IGPD_sf"/>
</dbReference>
<evidence type="ECO:0000256" key="3">
    <source>
        <dbReference type="ARBA" id="ARBA00023102"/>
    </source>
</evidence>
<evidence type="ECO:0000256" key="6">
    <source>
        <dbReference type="RuleBase" id="RU000599"/>
    </source>
</evidence>
<comment type="subcellular location">
    <subcellularLocation>
        <location evidence="5 6">Cytoplasm</location>
    </subcellularLocation>
</comment>
<dbReference type="NCBIfam" id="NF002109">
    <property type="entry name" value="PRK00951.1-5"/>
    <property type="match status" value="1"/>
</dbReference>
<evidence type="ECO:0000313" key="7">
    <source>
        <dbReference type="EMBL" id="REI39859.1"/>
    </source>
</evidence>
<comment type="pathway">
    <text evidence="1 5 6">Amino-acid biosynthesis; L-histidine biosynthesis; L-histidine from 5-phospho-alpha-D-ribose 1-diphosphate: step 6/9.</text>
</comment>
<dbReference type="InterPro" id="IPR020565">
    <property type="entry name" value="ImidazoleglycerP_deHydtase_CS"/>
</dbReference>
<dbReference type="HAMAP" id="MF_00076">
    <property type="entry name" value="HisB"/>
    <property type="match status" value="1"/>
</dbReference>
<accession>A0ABX9KE11</accession>
<proteinExistence type="inferred from homology"/>
<keyword evidence="3 5" id="KW-0368">Histidine biosynthesis</keyword>
<evidence type="ECO:0000256" key="5">
    <source>
        <dbReference type="HAMAP-Rule" id="MF_00076"/>
    </source>
</evidence>
<keyword evidence="4 5" id="KW-0456">Lyase</keyword>
<evidence type="ECO:0000256" key="4">
    <source>
        <dbReference type="ARBA" id="ARBA00023239"/>
    </source>
</evidence>
<dbReference type="CDD" id="cd07914">
    <property type="entry name" value="IGPD"/>
    <property type="match status" value="1"/>
</dbReference>
<name>A0ABX9KE11_9FUSO</name>
<dbReference type="Proteomes" id="UP000263486">
    <property type="component" value="Unassembled WGS sequence"/>
</dbReference>
<evidence type="ECO:0000256" key="1">
    <source>
        <dbReference type="ARBA" id="ARBA00005047"/>
    </source>
</evidence>
<dbReference type="RefSeq" id="WP_114643361.1">
    <property type="nucleotide sequence ID" value="NZ_JAACIO010000030.1"/>
</dbReference>
<keyword evidence="2 5" id="KW-0028">Amino-acid biosynthesis</keyword>
<evidence type="ECO:0000313" key="8">
    <source>
        <dbReference type="Proteomes" id="UP000263486"/>
    </source>
</evidence>
<dbReference type="InterPro" id="IPR000807">
    <property type="entry name" value="ImidazoleglycerolP_deHydtase"/>
</dbReference>
<gene>
    <name evidence="5" type="primary">hisB</name>
    <name evidence="7" type="ORF">DYH56_13260</name>
</gene>
<organism evidence="7 8">
    <name type="scientific">Psychrilyobacter piezotolerans</name>
    <dbReference type="NCBI Taxonomy" id="2293438"/>
    <lineage>
        <taxon>Bacteria</taxon>
        <taxon>Fusobacteriati</taxon>
        <taxon>Fusobacteriota</taxon>
        <taxon>Fusobacteriia</taxon>
        <taxon>Fusobacteriales</taxon>
        <taxon>Fusobacteriaceae</taxon>
        <taxon>Psychrilyobacter</taxon>
    </lineage>
</organism>
<keyword evidence="8" id="KW-1185">Reference proteome</keyword>
<dbReference type="EC" id="4.2.1.19" evidence="5 6"/>
<comment type="caution">
    <text evidence="7">The sequence shown here is derived from an EMBL/GenBank/DDBJ whole genome shotgun (WGS) entry which is preliminary data.</text>
</comment>
<comment type="similarity">
    <text evidence="5 6">Belongs to the imidazoleglycerol-phosphate dehydratase family.</text>
</comment>
<dbReference type="PANTHER" id="PTHR23133">
    <property type="entry name" value="IMIDAZOLEGLYCEROL-PHOSPHATE DEHYDRATASE HIS7"/>
    <property type="match status" value="1"/>
</dbReference>
<dbReference type="PROSITE" id="PS00955">
    <property type="entry name" value="IGP_DEHYDRATASE_2"/>
    <property type="match status" value="1"/>
</dbReference>
<dbReference type="InterPro" id="IPR020568">
    <property type="entry name" value="Ribosomal_Su5_D2-typ_SF"/>
</dbReference>
<dbReference type="PROSITE" id="PS00954">
    <property type="entry name" value="IGP_DEHYDRATASE_1"/>
    <property type="match status" value="1"/>
</dbReference>
<protein>
    <recommendedName>
        <fullName evidence="5 6">Imidazoleglycerol-phosphate dehydratase</fullName>
        <shortName evidence="5">IGPD</shortName>
        <ecNumber evidence="5 6">4.2.1.19</ecNumber>
    </recommendedName>
</protein>
<keyword evidence="5" id="KW-0963">Cytoplasm</keyword>
<dbReference type="NCBIfam" id="NF002111">
    <property type="entry name" value="PRK00951.2-1"/>
    <property type="match status" value="1"/>
</dbReference>
<dbReference type="Gene3D" id="3.30.230.40">
    <property type="entry name" value="Imidazole glycerol phosphate dehydratase, domain 1"/>
    <property type="match status" value="2"/>
</dbReference>
<dbReference type="NCBIfam" id="NF002114">
    <property type="entry name" value="PRK00951.2-4"/>
    <property type="match status" value="1"/>
</dbReference>